<keyword evidence="2" id="KW-0805">Transcription regulation</keyword>
<evidence type="ECO:0000256" key="2">
    <source>
        <dbReference type="ARBA" id="ARBA00023015"/>
    </source>
</evidence>
<keyword evidence="4" id="KW-0804">Transcription</keyword>
<dbReference type="InterPro" id="IPR039538">
    <property type="entry name" value="BetI_C"/>
</dbReference>
<organism evidence="7 8">
    <name type="scientific">Nocardiopsis alba</name>
    <dbReference type="NCBI Taxonomy" id="53437"/>
    <lineage>
        <taxon>Bacteria</taxon>
        <taxon>Bacillati</taxon>
        <taxon>Actinomycetota</taxon>
        <taxon>Actinomycetes</taxon>
        <taxon>Streptosporangiales</taxon>
        <taxon>Nocardiopsidaceae</taxon>
        <taxon>Nocardiopsis</taxon>
    </lineage>
</organism>
<dbReference type="Pfam" id="PF13977">
    <property type="entry name" value="TetR_C_6"/>
    <property type="match status" value="1"/>
</dbReference>
<dbReference type="PROSITE" id="PS50977">
    <property type="entry name" value="HTH_TETR_2"/>
    <property type="match status" value="1"/>
</dbReference>
<accession>A0A7K2IZD8</accession>
<dbReference type="PANTHER" id="PTHR30055:SF234">
    <property type="entry name" value="HTH-TYPE TRANSCRIPTIONAL REGULATOR BETI"/>
    <property type="match status" value="1"/>
</dbReference>
<evidence type="ECO:0000313" key="8">
    <source>
        <dbReference type="Proteomes" id="UP000467124"/>
    </source>
</evidence>
<sequence>MPKIVDHEERRRALAEALWRVIAESGPMAVSLRGVAAEAGLSTGALRHYFQTRDDLLAFALDLSEARVIERMREHSETFDPRAPVVDRVLGFAEQMMPLDETRRAEYRAWEATGAPDFRDPRLEDRWHRQRSLYRRLVAALADLPPLEDPTRIQSDPWLETWSEYLHTFVDGISLQLMTNPEQITPEVARTRLRAFLAHIESQSARGRDRG</sequence>
<keyword evidence="1" id="KW-0678">Repressor</keyword>
<proteinExistence type="predicted"/>
<feature type="domain" description="HTH tetR-type" evidence="6">
    <location>
        <begin position="8"/>
        <end position="68"/>
    </location>
</feature>
<feature type="DNA-binding region" description="H-T-H motif" evidence="5">
    <location>
        <begin position="31"/>
        <end position="50"/>
    </location>
</feature>
<gene>
    <name evidence="7" type="ORF">GTW20_24430</name>
</gene>
<dbReference type="Gene3D" id="1.10.357.10">
    <property type="entry name" value="Tetracycline Repressor, domain 2"/>
    <property type="match status" value="1"/>
</dbReference>
<dbReference type="PANTHER" id="PTHR30055">
    <property type="entry name" value="HTH-TYPE TRANSCRIPTIONAL REGULATOR RUTR"/>
    <property type="match status" value="1"/>
</dbReference>
<evidence type="ECO:0000256" key="5">
    <source>
        <dbReference type="PROSITE-ProRule" id="PRU00335"/>
    </source>
</evidence>
<dbReference type="SUPFAM" id="SSF48498">
    <property type="entry name" value="Tetracyclin repressor-like, C-terminal domain"/>
    <property type="match status" value="1"/>
</dbReference>
<dbReference type="RefSeq" id="WP_161112011.1">
    <property type="nucleotide sequence ID" value="NZ_WWHY01000001.1"/>
</dbReference>
<reference evidence="7 8" key="1">
    <citation type="journal article" date="2019" name="Nat. Commun.">
        <title>The antimicrobial potential of Streptomyces from insect microbiomes.</title>
        <authorList>
            <person name="Chevrette M.G."/>
            <person name="Carlson C.M."/>
            <person name="Ortega H.E."/>
            <person name="Thomas C."/>
            <person name="Ananiev G.E."/>
            <person name="Barns K.J."/>
            <person name="Book A.J."/>
            <person name="Cagnazzo J."/>
            <person name="Carlos C."/>
            <person name="Flanigan W."/>
            <person name="Grubbs K.J."/>
            <person name="Horn H.A."/>
            <person name="Hoffmann F.M."/>
            <person name="Klassen J.L."/>
            <person name="Knack J.J."/>
            <person name="Lewin G.R."/>
            <person name="McDonald B.R."/>
            <person name="Muller L."/>
            <person name="Melo W.G.P."/>
            <person name="Pinto-Tomas A.A."/>
            <person name="Schmitz A."/>
            <person name="Wendt-Pienkowski E."/>
            <person name="Wildman S."/>
            <person name="Zhao M."/>
            <person name="Zhang F."/>
            <person name="Bugni T.S."/>
            <person name="Andes D.R."/>
            <person name="Pupo M.T."/>
            <person name="Currie C.R."/>
        </authorList>
    </citation>
    <scope>NUCLEOTIDE SEQUENCE [LARGE SCALE GENOMIC DNA]</scope>
    <source>
        <strain evidence="7 8">SID5840</strain>
    </source>
</reference>
<evidence type="ECO:0000256" key="1">
    <source>
        <dbReference type="ARBA" id="ARBA00022491"/>
    </source>
</evidence>
<dbReference type="GO" id="GO:0000976">
    <property type="term" value="F:transcription cis-regulatory region binding"/>
    <property type="evidence" value="ECO:0007669"/>
    <property type="project" value="TreeGrafter"/>
</dbReference>
<keyword evidence="3 5" id="KW-0238">DNA-binding</keyword>
<dbReference type="InterPro" id="IPR036271">
    <property type="entry name" value="Tet_transcr_reg_TetR-rel_C_sf"/>
</dbReference>
<evidence type="ECO:0000256" key="4">
    <source>
        <dbReference type="ARBA" id="ARBA00023163"/>
    </source>
</evidence>
<evidence type="ECO:0000313" key="7">
    <source>
        <dbReference type="EMBL" id="MYR35323.1"/>
    </source>
</evidence>
<dbReference type="Pfam" id="PF00440">
    <property type="entry name" value="TetR_N"/>
    <property type="match status" value="1"/>
</dbReference>
<name>A0A7K2IZD8_9ACTN</name>
<dbReference type="InterPro" id="IPR050109">
    <property type="entry name" value="HTH-type_TetR-like_transc_reg"/>
</dbReference>
<dbReference type="EMBL" id="WWHY01000001">
    <property type="protein sequence ID" value="MYR35323.1"/>
    <property type="molecule type" value="Genomic_DNA"/>
</dbReference>
<comment type="caution">
    <text evidence="7">The sequence shown here is derived from an EMBL/GenBank/DDBJ whole genome shotgun (WGS) entry which is preliminary data.</text>
</comment>
<dbReference type="SUPFAM" id="SSF46689">
    <property type="entry name" value="Homeodomain-like"/>
    <property type="match status" value="1"/>
</dbReference>
<dbReference type="GO" id="GO:0003700">
    <property type="term" value="F:DNA-binding transcription factor activity"/>
    <property type="evidence" value="ECO:0007669"/>
    <property type="project" value="TreeGrafter"/>
</dbReference>
<evidence type="ECO:0000256" key="3">
    <source>
        <dbReference type="ARBA" id="ARBA00023125"/>
    </source>
</evidence>
<dbReference type="InterPro" id="IPR001647">
    <property type="entry name" value="HTH_TetR"/>
</dbReference>
<protein>
    <submittedName>
        <fullName evidence="7">TetR family transcriptional regulator</fullName>
    </submittedName>
</protein>
<dbReference type="Proteomes" id="UP000467124">
    <property type="component" value="Unassembled WGS sequence"/>
</dbReference>
<dbReference type="InterPro" id="IPR009057">
    <property type="entry name" value="Homeodomain-like_sf"/>
</dbReference>
<evidence type="ECO:0000259" key="6">
    <source>
        <dbReference type="PROSITE" id="PS50977"/>
    </source>
</evidence>
<dbReference type="AlphaFoldDB" id="A0A7K2IZD8"/>